<keyword evidence="7" id="KW-0813">Transport</keyword>
<dbReference type="Proteomes" id="UP000271125">
    <property type="component" value="Unassembled WGS sequence"/>
</dbReference>
<sequence>IRFNKMNIVKLKKVRQKARIPTSSMADVAFLLLIFFLVTTKFDVKQGLGLVLPPHAEAGGKKVKIKKKNLTKIKVNKRGEIAVDERLVSPKELKTVVQNKIRENPKMVFVLEADRRCKYYMMVKALDQLLGAGAQTVSLSTR</sequence>
<dbReference type="EMBL" id="QNBD01000057">
    <property type="protein sequence ID" value="RKX72013.1"/>
    <property type="molecule type" value="Genomic_DNA"/>
</dbReference>
<dbReference type="GO" id="GO:0005886">
    <property type="term" value="C:plasma membrane"/>
    <property type="evidence" value="ECO:0007669"/>
    <property type="project" value="UniProtKB-SubCell"/>
</dbReference>
<evidence type="ECO:0000313" key="9">
    <source>
        <dbReference type="EMBL" id="RKX72013.1"/>
    </source>
</evidence>
<organism evidence="9 10">
    <name type="scientific">candidate division TA06 bacterium</name>
    <dbReference type="NCBI Taxonomy" id="2250710"/>
    <lineage>
        <taxon>Bacteria</taxon>
        <taxon>Bacteria division TA06</taxon>
    </lineage>
</organism>
<evidence type="ECO:0000256" key="8">
    <source>
        <dbReference type="SAM" id="Phobius"/>
    </source>
</evidence>
<reference evidence="9 10" key="1">
    <citation type="submission" date="2018-06" db="EMBL/GenBank/DDBJ databases">
        <title>Extensive metabolic versatility and redundancy in microbially diverse, dynamic hydrothermal sediments.</title>
        <authorList>
            <person name="Dombrowski N."/>
            <person name="Teske A."/>
            <person name="Baker B.J."/>
        </authorList>
    </citation>
    <scope>NUCLEOTIDE SEQUENCE [LARGE SCALE GENOMIC DNA]</scope>
    <source>
        <strain evidence="9">B10_G13</strain>
    </source>
</reference>
<feature type="non-terminal residue" evidence="9">
    <location>
        <position position="1"/>
    </location>
</feature>
<comment type="subcellular location">
    <subcellularLocation>
        <location evidence="1">Cell membrane</location>
        <topology evidence="1">Single-pass membrane protein</topology>
    </subcellularLocation>
    <subcellularLocation>
        <location evidence="7">Cell membrane</location>
        <topology evidence="7">Single-pass type II membrane protein</topology>
    </subcellularLocation>
</comment>
<gene>
    <name evidence="9" type="ORF">DRP43_01765</name>
</gene>
<dbReference type="InterPro" id="IPR003400">
    <property type="entry name" value="ExbD"/>
</dbReference>
<keyword evidence="7" id="KW-0653">Protein transport</keyword>
<dbReference type="AlphaFoldDB" id="A0A660SMP7"/>
<dbReference type="Pfam" id="PF02472">
    <property type="entry name" value="ExbD"/>
    <property type="match status" value="1"/>
</dbReference>
<keyword evidence="4 7" id="KW-0812">Transmembrane</keyword>
<feature type="transmembrane region" description="Helical" evidence="8">
    <location>
        <begin position="20"/>
        <end position="38"/>
    </location>
</feature>
<evidence type="ECO:0000256" key="4">
    <source>
        <dbReference type="ARBA" id="ARBA00022692"/>
    </source>
</evidence>
<dbReference type="GO" id="GO:0015031">
    <property type="term" value="P:protein transport"/>
    <property type="evidence" value="ECO:0007669"/>
    <property type="project" value="UniProtKB-KW"/>
</dbReference>
<accession>A0A660SMP7</accession>
<keyword evidence="6 8" id="KW-0472">Membrane</keyword>
<evidence type="ECO:0000256" key="3">
    <source>
        <dbReference type="ARBA" id="ARBA00022475"/>
    </source>
</evidence>
<evidence type="ECO:0000256" key="6">
    <source>
        <dbReference type="ARBA" id="ARBA00023136"/>
    </source>
</evidence>
<dbReference type="PANTHER" id="PTHR30558:SF3">
    <property type="entry name" value="BIOPOLYMER TRANSPORT PROTEIN EXBD-RELATED"/>
    <property type="match status" value="1"/>
</dbReference>
<evidence type="ECO:0000256" key="7">
    <source>
        <dbReference type="RuleBase" id="RU003879"/>
    </source>
</evidence>
<proteinExistence type="inferred from homology"/>
<name>A0A660SMP7_UNCT6</name>
<evidence type="ECO:0000256" key="2">
    <source>
        <dbReference type="ARBA" id="ARBA00005811"/>
    </source>
</evidence>
<dbReference type="PANTHER" id="PTHR30558">
    <property type="entry name" value="EXBD MEMBRANE COMPONENT OF PMF-DRIVEN MACROMOLECULE IMPORT SYSTEM"/>
    <property type="match status" value="1"/>
</dbReference>
<keyword evidence="5 8" id="KW-1133">Transmembrane helix</keyword>
<keyword evidence="3" id="KW-1003">Cell membrane</keyword>
<protein>
    <submittedName>
        <fullName evidence="9">Biopolymer transporter ExbD</fullName>
    </submittedName>
</protein>
<comment type="caution">
    <text evidence="9">The sequence shown here is derived from an EMBL/GenBank/DDBJ whole genome shotgun (WGS) entry which is preliminary data.</text>
</comment>
<evidence type="ECO:0000256" key="1">
    <source>
        <dbReference type="ARBA" id="ARBA00004162"/>
    </source>
</evidence>
<dbReference type="GO" id="GO:0022857">
    <property type="term" value="F:transmembrane transporter activity"/>
    <property type="evidence" value="ECO:0007669"/>
    <property type="project" value="InterPro"/>
</dbReference>
<evidence type="ECO:0000313" key="10">
    <source>
        <dbReference type="Proteomes" id="UP000271125"/>
    </source>
</evidence>
<dbReference type="Gene3D" id="3.30.420.270">
    <property type="match status" value="1"/>
</dbReference>
<evidence type="ECO:0000256" key="5">
    <source>
        <dbReference type="ARBA" id="ARBA00022989"/>
    </source>
</evidence>
<comment type="similarity">
    <text evidence="2 7">Belongs to the ExbD/TolR family.</text>
</comment>